<dbReference type="InterPro" id="IPR026205">
    <property type="entry name" value="PIBF1"/>
</dbReference>
<evidence type="ECO:0000313" key="2">
    <source>
        <dbReference type="EMBL" id="GBF95071.1"/>
    </source>
</evidence>
<feature type="coiled-coil region" evidence="1">
    <location>
        <begin position="452"/>
        <end position="542"/>
    </location>
</feature>
<name>A0A2V0P5B1_9CHLO</name>
<dbReference type="STRING" id="307507.A0A2V0P5B1"/>
<dbReference type="Proteomes" id="UP000247498">
    <property type="component" value="Unassembled WGS sequence"/>
</dbReference>
<protein>
    <submittedName>
        <fullName evidence="2">Uncharacterized protein</fullName>
    </submittedName>
</protein>
<feature type="coiled-coil region" evidence="1">
    <location>
        <begin position="139"/>
        <end position="314"/>
    </location>
</feature>
<keyword evidence="1" id="KW-0175">Coiled coil</keyword>
<evidence type="ECO:0000256" key="1">
    <source>
        <dbReference type="SAM" id="Coils"/>
    </source>
</evidence>
<feature type="coiled-coil region" evidence="1">
    <location>
        <begin position="345"/>
        <end position="397"/>
    </location>
</feature>
<dbReference type="EMBL" id="BDRX01000059">
    <property type="protein sequence ID" value="GBF95071.1"/>
    <property type="molecule type" value="Genomic_DNA"/>
</dbReference>
<keyword evidence="3" id="KW-1185">Reference proteome</keyword>
<dbReference type="AlphaFoldDB" id="A0A2V0P5B1"/>
<dbReference type="PANTHER" id="PTHR18950">
    <property type="entry name" value="PROGESTERONE-INDUCED BLOCKING FACTOR 1"/>
    <property type="match status" value="1"/>
</dbReference>
<dbReference type="GO" id="GO:0060271">
    <property type="term" value="P:cilium assembly"/>
    <property type="evidence" value="ECO:0007669"/>
    <property type="project" value="TreeGrafter"/>
</dbReference>
<comment type="caution">
    <text evidence="2">The sequence shown here is derived from an EMBL/GenBank/DDBJ whole genome shotgun (WGS) entry which is preliminary data.</text>
</comment>
<proteinExistence type="predicted"/>
<sequence length="569" mass="59792">MRELSRRDAEAAALRARMDSELAELAARQRGVEARAPQVSAQLAGARAALAEALQISDDRARELRAAPQERLGLADAVRLALHDGLRDLRSENERLRLAGEAARECSARLEAEGARLRREGAQLAAASAERSAEADAVVAALEARAARLAGELEEAALAAEVLRAKGRRYDEAAERAQRAEAEVARLAAFESAAAQLEESLKAAGAECRELQGQAALGEAERELLAREAARLADAVAQLEREAQAKDGKIAELKLTRSELHKQLAEAQAAGRVRRLGSQLPMLVSATEAAARELREMREARDTARDEAASAAADVCVAELTADLRVTACDLARAQALCEERGVELQEARARVQQLDDRARALEAAAAGQAADTECAAAELRAQLDAATGQLAAYEAAELALATGRRPLRGGGGGLAVGVPPAARVPNGGAAGTLRPLRALGLSAMAARGAQLEEQVQARREAEARARRADAELAAAQARLSLVGQPQRLVLEALADAQARVDEAEARAAALQEELDTREAAVEAGAAERAALKADLARLLRERGALDSLRALVSGAVARGRVSGGREAV</sequence>
<reference evidence="2 3" key="1">
    <citation type="journal article" date="2018" name="Sci. Rep.">
        <title>Raphidocelis subcapitata (=Pseudokirchneriella subcapitata) provides an insight into genome evolution and environmental adaptations in the Sphaeropleales.</title>
        <authorList>
            <person name="Suzuki S."/>
            <person name="Yamaguchi H."/>
            <person name="Nakajima N."/>
            <person name="Kawachi M."/>
        </authorList>
    </citation>
    <scope>NUCLEOTIDE SEQUENCE [LARGE SCALE GENOMIC DNA]</scope>
    <source>
        <strain evidence="2 3">NIES-35</strain>
    </source>
</reference>
<accession>A0A2V0P5B1</accession>
<dbReference type="InParanoid" id="A0A2V0P5B1"/>
<evidence type="ECO:0000313" key="3">
    <source>
        <dbReference type="Proteomes" id="UP000247498"/>
    </source>
</evidence>
<dbReference type="PANTHER" id="PTHR18950:SF0">
    <property type="entry name" value="PROGESTERONE IMMUNOMODULATORY BINDING FACTOR 1"/>
    <property type="match status" value="1"/>
</dbReference>
<dbReference type="OrthoDB" id="10678021at2759"/>
<gene>
    <name evidence="2" type="ORF">Rsub_07572</name>
</gene>
<organism evidence="2 3">
    <name type="scientific">Raphidocelis subcapitata</name>
    <dbReference type="NCBI Taxonomy" id="307507"/>
    <lineage>
        <taxon>Eukaryota</taxon>
        <taxon>Viridiplantae</taxon>
        <taxon>Chlorophyta</taxon>
        <taxon>core chlorophytes</taxon>
        <taxon>Chlorophyceae</taxon>
        <taxon>CS clade</taxon>
        <taxon>Sphaeropleales</taxon>
        <taxon>Selenastraceae</taxon>
        <taxon>Raphidocelis</taxon>
    </lineage>
</organism>
<dbReference type="GO" id="GO:0005815">
    <property type="term" value="C:microtubule organizing center"/>
    <property type="evidence" value="ECO:0007669"/>
    <property type="project" value="TreeGrafter"/>
</dbReference>